<reference evidence="1" key="3">
    <citation type="submission" date="2025-09" db="UniProtKB">
        <authorList>
            <consortium name="Ensembl"/>
        </authorList>
    </citation>
    <scope>IDENTIFICATION</scope>
</reference>
<sequence>YLYLNCLFVTDDDKETEIQTVVSEPSCHTKICKQQKAGTSHNKPIREKVYSYDRTEPTDDDVIKHILRLRGKLGWQTVLPPRGYVAEETKATIIQKIALRRPLLLKDSGEYIYCLRRSRNNPKAPYNPYDLQVVSANSAKHNKEYWTITASFVSKFS</sequence>
<dbReference type="AlphaFoldDB" id="A0A452GLX3"/>
<protein>
    <submittedName>
        <fullName evidence="1">Uncharacterized protein</fullName>
    </submittedName>
</protein>
<evidence type="ECO:0000313" key="2">
    <source>
        <dbReference type="Proteomes" id="UP000291020"/>
    </source>
</evidence>
<accession>A0A452GLX3</accession>
<keyword evidence="2" id="KW-1185">Reference proteome</keyword>
<dbReference type="Ensembl" id="ENSGAGT00000003074.1">
    <property type="protein sequence ID" value="ENSGAGP00000002682.1"/>
    <property type="gene ID" value="ENSGAGG00000002153.1"/>
</dbReference>
<reference evidence="2" key="1">
    <citation type="journal article" date="2017" name="PLoS ONE">
        <title>The Agassiz's desert tortoise genome provides a resource for the conservation of a threatened species.</title>
        <authorList>
            <person name="Tollis M."/>
            <person name="DeNardo D.F."/>
            <person name="Cornelius J.A."/>
            <person name="Dolby G.A."/>
            <person name="Edwards T."/>
            <person name="Henen B.T."/>
            <person name="Karl A.E."/>
            <person name="Murphy R.W."/>
            <person name="Kusumi K."/>
        </authorList>
    </citation>
    <scope>NUCLEOTIDE SEQUENCE [LARGE SCALE GENOMIC DNA]</scope>
</reference>
<dbReference type="Proteomes" id="UP000291020">
    <property type="component" value="Unassembled WGS sequence"/>
</dbReference>
<organism evidence="1 2">
    <name type="scientific">Gopherus agassizii</name>
    <name type="common">Agassiz's desert tortoise</name>
    <dbReference type="NCBI Taxonomy" id="38772"/>
    <lineage>
        <taxon>Eukaryota</taxon>
        <taxon>Metazoa</taxon>
        <taxon>Chordata</taxon>
        <taxon>Craniata</taxon>
        <taxon>Vertebrata</taxon>
        <taxon>Euteleostomi</taxon>
        <taxon>Archelosauria</taxon>
        <taxon>Testudinata</taxon>
        <taxon>Testudines</taxon>
        <taxon>Cryptodira</taxon>
        <taxon>Durocryptodira</taxon>
        <taxon>Testudinoidea</taxon>
        <taxon>Testudinidae</taxon>
        <taxon>Gopherus</taxon>
    </lineage>
</organism>
<proteinExistence type="predicted"/>
<name>A0A452GLX3_9SAUR</name>
<evidence type="ECO:0000313" key="1">
    <source>
        <dbReference type="Ensembl" id="ENSGAGP00000002682.1"/>
    </source>
</evidence>
<reference evidence="1" key="2">
    <citation type="submission" date="2025-08" db="UniProtKB">
        <authorList>
            <consortium name="Ensembl"/>
        </authorList>
    </citation>
    <scope>IDENTIFICATION</scope>
</reference>